<comment type="caution">
    <text evidence="13">The sequence shown here is derived from an EMBL/GenBank/DDBJ whole genome shotgun (WGS) entry which is preliminary data.</text>
</comment>
<dbReference type="GO" id="GO:0051537">
    <property type="term" value="F:2 iron, 2 sulfur cluster binding"/>
    <property type="evidence" value="ECO:0007669"/>
    <property type="project" value="UniProtKB-KW"/>
</dbReference>
<dbReference type="PROSITE" id="PS51296">
    <property type="entry name" value="RIESKE"/>
    <property type="match status" value="1"/>
</dbReference>
<keyword evidence="6 11" id="KW-1133">Transmembrane helix</keyword>
<dbReference type="GO" id="GO:0005737">
    <property type="term" value="C:cytoplasm"/>
    <property type="evidence" value="ECO:0007669"/>
    <property type="project" value="TreeGrafter"/>
</dbReference>
<dbReference type="PANTHER" id="PTHR21266">
    <property type="entry name" value="IRON-SULFUR DOMAIN CONTAINING PROTEIN"/>
    <property type="match status" value="1"/>
</dbReference>
<dbReference type="SUPFAM" id="SSF50022">
    <property type="entry name" value="ISP domain"/>
    <property type="match status" value="1"/>
</dbReference>
<dbReference type="Proteomes" id="UP000319313">
    <property type="component" value="Unassembled WGS sequence"/>
</dbReference>
<evidence type="ECO:0000256" key="11">
    <source>
        <dbReference type="SAM" id="Phobius"/>
    </source>
</evidence>
<dbReference type="EMBL" id="SFBL01000225">
    <property type="protein sequence ID" value="TRU20263.1"/>
    <property type="molecule type" value="Genomic_DNA"/>
</dbReference>
<dbReference type="InterPro" id="IPR050584">
    <property type="entry name" value="Cholesterol_7-desaturase"/>
</dbReference>
<keyword evidence="4" id="KW-0479">Metal-binding</keyword>
<dbReference type="CDD" id="cd03480">
    <property type="entry name" value="Rieske_RO_Alpha_PaO"/>
    <property type="match status" value="1"/>
</dbReference>
<evidence type="ECO:0000256" key="2">
    <source>
        <dbReference type="ARBA" id="ARBA00022692"/>
    </source>
</evidence>
<evidence type="ECO:0000313" key="13">
    <source>
        <dbReference type="EMBL" id="TRU20263.1"/>
    </source>
</evidence>
<evidence type="ECO:0000256" key="6">
    <source>
        <dbReference type="ARBA" id="ARBA00022989"/>
    </source>
</evidence>
<dbReference type="Pfam" id="PF00355">
    <property type="entry name" value="Rieske"/>
    <property type="match status" value="1"/>
</dbReference>
<name>A0A552DDP0_MICAE</name>
<evidence type="ECO:0000256" key="4">
    <source>
        <dbReference type="ARBA" id="ARBA00022723"/>
    </source>
</evidence>
<accession>A0A552DDP0</accession>
<keyword evidence="9" id="KW-0411">Iron-sulfur</keyword>
<feature type="transmembrane region" description="Helical" evidence="11">
    <location>
        <begin position="418"/>
        <end position="436"/>
    </location>
</feature>
<evidence type="ECO:0000256" key="1">
    <source>
        <dbReference type="ARBA" id="ARBA00004370"/>
    </source>
</evidence>
<dbReference type="GO" id="GO:0010277">
    <property type="term" value="F:chlorophyllide a oxygenase activity"/>
    <property type="evidence" value="ECO:0007669"/>
    <property type="project" value="InterPro"/>
</dbReference>
<keyword evidence="5" id="KW-0809">Transit peptide</keyword>
<protein>
    <submittedName>
        <fullName evidence="13">Cell death suppressor protein Lls1</fullName>
    </submittedName>
</protein>
<dbReference type="GO" id="GO:0016020">
    <property type="term" value="C:membrane"/>
    <property type="evidence" value="ECO:0007669"/>
    <property type="project" value="UniProtKB-SubCell"/>
</dbReference>
<keyword evidence="10 11" id="KW-0472">Membrane</keyword>
<organism evidence="13 14">
    <name type="scientific">Microcystis aeruginosa Ma_SC_T_19800800_S464</name>
    <dbReference type="NCBI Taxonomy" id="2486257"/>
    <lineage>
        <taxon>Bacteria</taxon>
        <taxon>Bacillati</taxon>
        <taxon>Cyanobacteriota</taxon>
        <taxon>Cyanophyceae</taxon>
        <taxon>Oscillatoriophycideae</taxon>
        <taxon>Chroococcales</taxon>
        <taxon>Microcystaceae</taxon>
        <taxon>Microcystis</taxon>
    </lineage>
</organism>
<dbReference type="Gene3D" id="2.102.10.10">
    <property type="entry name" value="Rieske [2Fe-2S] iron-sulphur domain"/>
    <property type="match status" value="1"/>
</dbReference>
<evidence type="ECO:0000256" key="10">
    <source>
        <dbReference type="ARBA" id="ARBA00023136"/>
    </source>
</evidence>
<proteinExistence type="predicted"/>
<dbReference type="InterPro" id="IPR017941">
    <property type="entry name" value="Rieske_2Fe-2S"/>
</dbReference>
<dbReference type="InterPro" id="IPR013626">
    <property type="entry name" value="PaO"/>
</dbReference>
<reference evidence="13 14" key="1">
    <citation type="submission" date="2019-01" db="EMBL/GenBank/DDBJ databases">
        <title>Coherence of Microcystis species and biogeography revealed through population genomics.</title>
        <authorList>
            <person name="Perez-Carrascal O.M."/>
            <person name="Terrat Y."/>
            <person name="Giani A."/>
            <person name="Fortin N."/>
            <person name="Tromas N."/>
            <person name="Shapiro B.J."/>
        </authorList>
    </citation>
    <scope>NUCLEOTIDE SEQUENCE [LARGE SCALE GENOMIC DNA]</scope>
    <source>
        <strain evidence="13">Ma_SC_T_19800800_S464</strain>
    </source>
</reference>
<evidence type="ECO:0000256" key="8">
    <source>
        <dbReference type="ARBA" id="ARBA00023004"/>
    </source>
</evidence>
<dbReference type="Gene3D" id="3.90.380.10">
    <property type="entry name" value="Naphthalene 1,2-dioxygenase Alpha Subunit, Chain A, domain 1"/>
    <property type="match status" value="1"/>
</dbReference>
<dbReference type="PANTHER" id="PTHR21266:SF32">
    <property type="entry name" value="CHOLESTEROL 7-DESATURASE NVD"/>
    <property type="match status" value="1"/>
</dbReference>
<evidence type="ECO:0000256" key="7">
    <source>
        <dbReference type="ARBA" id="ARBA00023002"/>
    </source>
</evidence>
<keyword evidence="7" id="KW-0560">Oxidoreductase</keyword>
<evidence type="ECO:0000256" key="3">
    <source>
        <dbReference type="ARBA" id="ARBA00022714"/>
    </source>
</evidence>
<keyword evidence="3" id="KW-0001">2Fe-2S</keyword>
<evidence type="ECO:0000313" key="14">
    <source>
        <dbReference type="Proteomes" id="UP000319313"/>
    </source>
</evidence>
<gene>
    <name evidence="13" type="ORF">EWV81_22635</name>
</gene>
<feature type="domain" description="Rieske" evidence="12">
    <location>
        <begin position="24"/>
        <end position="133"/>
    </location>
</feature>
<sequence length="470" mass="53757">MLTSTATYPVGGTDIDRFDCRQVWYPIYYVKDLDKKQPQRFTLLEEDLVIWWDKNQQEWRVFEDKCPHRLAPLSEGRVNESGHLECPYHGWSFSGGGNCEFIPQQPENSQANTSRRACVRSFPTAIRQGLLFVYAGNPENAPLTAIPIIEPLEEDADAWICLDTFRDLPYSAVTLMENIIDSSHIPYTHHLTIGNRANAAPLELEIIESNRQGFKGIWPEGPRKGQLGQQYSNFIAPGFIYHDLTSEKFGRTLTAVYATPIRQGECRLFARFPFKFNSKLPKFFIKLTPTWYSHINQNAILEDDQIFLYYQERYLQARGDSKNFSQACYLPTKADLFVFEYRNWVNQYQADPFAGQPFPPRQSKEILLERYHSHTKNCAVCQGALKNINRLRGLTLAIAIILGLSLPLLALICGQSALIAVTVLTALTVIMVAAYWRLGELKKQFYQGRELLPRNTVDTPVAESEGFLVH</sequence>
<feature type="transmembrane region" description="Helical" evidence="11">
    <location>
        <begin position="394"/>
        <end position="412"/>
    </location>
</feature>
<keyword evidence="2 11" id="KW-0812">Transmembrane</keyword>
<dbReference type="Pfam" id="PF08417">
    <property type="entry name" value="PaO"/>
    <property type="match status" value="1"/>
</dbReference>
<dbReference type="AlphaFoldDB" id="A0A552DDP0"/>
<dbReference type="GO" id="GO:0046872">
    <property type="term" value="F:metal ion binding"/>
    <property type="evidence" value="ECO:0007669"/>
    <property type="project" value="UniProtKB-KW"/>
</dbReference>
<evidence type="ECO:0000259" key="12">
    <source>
        <dbReference type="PROSITE" id="PS51296"/>
    </source>
</evidence>
<evidence type="ECO:0000256" key="9">
    <source>
        <dbReference type="ARBA" id="ARBA00023014"/>
    </source>
</evidence>
<evidence type="ECO:0000256" key="5">
    <source>
        <dbReference type="ARBA" id="ARBA00022946"/>
    </source>
</evidence>
<dbReference type="GO" id="GO:0016705">
    <property type="term" value="F:oxidoreductase activity, acting on paired donors, with incorporation or reduction of molecular oxygen"/>
    <property type="evidence" value="ECO:0007669"/>
    <property type="project" value="UniProtKB-ARBA"/>
</dbReference>
<comment type="subcellular location">
    <subcellularLocation>
        <location evidence="1">Membrane</location>
    </subcellularLocation>
</comment>
<dbReference type="InterPro" id="IPR036922">
    <property type="entry name" value="Rieske_2Fe-2S_sf"/>
</dbReference>
<keyword evidence="8" id="KW-0408">Iron</keyword>
<dbReference type="SUPFAM" id="SSF55961">
    <property type="entry name" value="Bet v1-like"/>
    <property type="match status" value="1"/>
</dbReference>